<dbReference type="AlphaFoldDB" id="A0A2H0QVG6"/>
<comment type="similarity">
    <text evidence="1">Belongs to the DprA/Smf family.</text>
</comment>
<gene>
    <name evidence="4" type="primary">dprA</name>
    <name evidence="4" type="ORF">COV34_01480</name>
</gene>
<evidence type="ECO:0000313" key="4">
    <source>
        <dbReference type="EMBL" id="PIR38262.1"/>
    </source>
</evidence>
<evidence type="ECO:0000259" key="2">
    <source>
        <dbReference type="Pfam" id="PF02481"/>
    </source>
</evidence>
<dbReference type="NCBIfam" id="TIGR00732">
    <property type="entry name" value="dprA"/>
    <property type="match status" value="1"/>
</dbReference>
<protein>
    <submittedName>
        <fullName evidence="4">DNA-protecting protein DprA</fullName>
    </submittedName>
</protein>
<dbReference type="Gene3D" id="1.10.10.10">
    <property type="entry name" value="Winged helix-like DNA-binding domain superfamily/Winged helix DNA-binding domain"/>
    <property type="match status" value="1"/>
</dbReference>
<dbReference type="InterPro" id="IPR003488">
    <property type="entry name" value="DprA"/>
</dbReference>
<dbReference type="Gene3D" id="3.40.50.450">
    <property type="match status" value="1"/>
</dbReference>
<dbReference type="InterPro" id="IPR036388">
    <property type="entry name" value="WH-like_DNA-bd_sf"/>
</dbReference>
<dbReference type="Proteomes" id="UP000231333">
    <property type="component" value="Unassembled WGS sequence"/>
</dbReference>
<proteinExistence type="inferred from homology"/>
<feature type="domain" description="DprA winged helix" evidence="3">
    <location>
        <begin position="232"/>
        <end position="279"/>
    </location>
</feature>
<dbReference type="GO" id="GO:0009294">
    <property type="term" value="P:DNA-mediated transformation"/>
    <property type="evidence" value="ECO:0007669"/>
    <property type="project" value="InterPro"/>
</dbReference>
<dbReference type="InterPro" id="IPR057666">
    <property type="entry name" value="DrpA_SLOG"/>
</dbReference>
<organism evidence="4 5">
    <name type="scientific">Candidatus Zambryskibacteria bacterium CG10_big_fil_rev_8_21_14_0_10_42_12</name>
    <dbReference type="NCBI Taxonomy" id="1975115"/>
    <lineage>
        <taxon>Bacteria</taxon>
        <taxon>Candidatus Zambryskiibacteriota</taxon>
    </lineage>
</organism>
<dbReference type="PANTHER" id="PTHR43022:SF1">
    <property type="entry name" value="PROTEIN SMF"/>
    <property type="match status" value="1"/>
</dbReference>
<comment type="caution">
    <text evidence="4">The sequence shown here is derived from an EMBL/GenBank/DDBJ whole genome shotgun (WGS) entry which is preliminary data.</text>
</comment>
<accession>A0A2H0QVG6</accession>
<evidence type="ECO:0000256" key="1">
    <source>
        <dbReference type="ARBA" id="ARBA00006525"/>
    </source>
</evidence>
<evidence type="ECO:0000313" key="5">
    <source>
        <dbReference type="Proteomes" id="UP000231333"/>
    </source>
</evidence>
<sequence length="289" mass="31609">MAYEIRELPQTDWPELLHEIPDKPKKLFLAGSLPHKNNKILTVVGSRKYSPYGKEVCESLLEGLKGYPITIVSGLALGIDSIAHKSALKHGLQTIAVPGSGLSPKVLYPKSHVHLAEEITESGGGLLSEFEPDFDATKWSFPQRNRIMAGMSHAVLVVEAEEKSGTLITSRLATEYNREVLTVPGSIFSSQSAGPHMLIRLGATPVTKPEDILEALSIEAEAQSQKEIDMSALSEDEQKIVKTLGQRSLEKDLLIQNSGLEISRAQIALMSLEIKGFIKEISSEISLKF</sequence>
<evidence type="ECO:0000259" key="3">
    <source>
        <dbReference type="Pfam" id="PF17782"/>
    </source>
</evidence>
<dbReference type="Pfam" id="PF02481">
    <property type="entry name" value="DNA_processg_A"/>
    <property type="match status" value="1"/>
</dbReference>
<dbReference type="InterPro" id="IPR041614">
    <property type="entry name" value="DprA_WH"/>
</dbReference>
<dbReference type="SUPFAM" id="SSF102405">
    <property type="entry name" value="MCP/YpsA-like"/>
    <property type="match status" value="1"/>
</dbReference>
<dbReference type="PANTHER" id="PTHR43022">
    <property type="entry name" value="PROTEIN SMF"/>
    <property type="match status" value="1"/>
</dbReference>
<dbReference type="Pfam" id="PF17782">
    <property type="entry name" value="WHD_DprA"/>
    <property type="match status" value="1"/>
</dbReference>
<dbReference type="EMBL" id="PCXL01000011">
    <property type="protein sequence ID" value="PIR38262.1"/>
    <property type="molecule type" value="Genomic_DNA"/>
</dbReference>
<reference evidence="4 5" key="1">
    <citation type="submission" date="2017-09" db="EMBL/GenBank/DDBJ databases">
        <title>Depth-based differentiation of microbial function through sediment-hosted aquifers and enrichment of novel symbionts in the deep terrestrial subsurface.</title>
        <authorList>
            <person name="Probst A.J."/>
            <person name="Ladd B."/>
            <person name="Jarett J.K."/>
            <person name="Geller-Mcgrath D.E."/>
            <person name="Sieber C.M."/>
            <person name="Emerson J.B."/>
            <person name="Anantharaman K."/>
            <person name="Thomas B.C."/>
            <person name="Malmstrom R."/>
            <person name="Stieglmeier M."/>
            <person name="Klingl A."/>
            <person name="Woyke T."/>
            <person name="Ryan C.M."/>
            <person name="Banfield J.F."/>
        </authorList>
    </citation>
    <scope>NUCLEOTIDE SEQUENCE [LARGE SCALE GENOMIC DNA]</scope>
    <source>
        <strain evidence="4">CG10_big_fil_rev_8_21_14_0_10_42_12</strain>
    </source>
</reference>
<name>A0A2H0QVG6_9BACT</name>
<feature type="domain" description="Smf/DprA SLOG" evidence="2">
    <location>
        <begin position="10"/>
        <end position="216"/>
    </location>
</feature>